<dbReference type="EMBL" id="CM039429">
    <property type="protein sequence ID" value="KAI4349490.1"/>
    <property type="molecule type" value="Genomic_DNA"/>
</dbReference>
<gene>
    <name evidence="1" type="ORF">L6164_010073</name>
</gene>
<keyword evidence="2" id="KW-1185">Reference proteome</keyword>
<name>A0ACB9PSE4_BAUVA</name>
<evidence type="ECO:0000313" key="2">
    <source>
        <dbReference type="Proteomes" id="UP000828941"/>
    </source>
</evidence>
<sequence>MMLRNRSRAVTKPTLMADHSASSQSSNNQNCNRAIPSFFDSTKFRDFIVKCHSGTEALTSPTSILDTRAFFTSLGNPFYYKKSKIISPKITAENKSSREQKVSKGIGLALVDALKDELTEDNSSKPRNGKVLFGTQLKLQIPPRPFSPMESQTCADEFGINSPISPPTGSQNSAVSVSSDLSLSEMELSEDYTCVISRGPNPRTTHIFDNRIIKSYSSGPISASENSLSYCYTCKKHLEQTKDIYIYRGEKAFCSHECRSKEIAEISEFDSYCQFLTLTNPDMLCVRQS</sequence>
<accession>A0ACB9PSE4</accession>
<proteinExistence type="predicted"/>
<protein>
    <submittedName>
        <fullName evidence="1">Uncharacterized protein</fullName>
    </submittedName>
</protein>
<dbReference type="Proteomes" id="UP000828941">
    <property type="component" value="Chromosome 4"/>
</dbReference>
<comment type="caution">
    <text evidence="1">The sequence shown here is derived from an EMBL/GenBank/DDBJ whole genome shotgun (WGS) entry which is preliminary data.</text>
</comment>
<reference evidence="1 2" key="1">
    <citation type="journal article" date="2022" name="DNA Res.">
        <title>Chromosomal-level genome assembly of the orchid tree Bauhinia variegata (Leguminosae; Cercidoideae) supports the allotetraploid origin hypothesis of Bauhinia.</title>
        <authorList>
            <person name="Zhong Y."/>
            <person name="Chen Y."/>
            <person name="Zheng D."/>
            <person name="Pang J."/>
            <person name="Liu Y."/>
            <person name="Luo S."/>
            <person name="Meng S."/>
            <person name="Qian L."/>
            <person name="Wei D."/>
            <person name="Dai S."/>
            <person name="Zhou R."/>
        </authorList>
    </citation>
    <scope>NUCLEOTIDE SEQUENCE [LARGE SCALE GENOMIC DNA]</scope>
    <source>
        <strain evidence="1">BV-YZ2020</strain>
    </source>
</reference>
<evidence type="ECO:0000313" key="1">
    <source>
        <dbReference type="EMBL" id="KAI4349490.1"/>
    </source>
</evidence>
<organism evidence="1 2">
    <name type="scientific">Bauhinia variegata</name>
    <name type="common">Purple orchid tree</name>
    <name type="synonym">Phanera variegata</name>
    <dbReference type="NCBI Taxonomy" id="167791"/>
    <lineage>
        <taxon>Eukaryota</taxon>
        <taxon>Viridiplantae</taxon>
        <taxon>Streptophyta</taxon>
        <taxon>Embryophyta</taxon>
        <taxon>Tracheophyta</taxon>
        <taxon>Spermatophyta</taxon>
        <taxon>Magnoliopsida</taxon>
        <taxon>eudicotyledons</taxon>
        <taxon>Gunneridae</taxon>
        <taxon>Pentapetalae</taxon>
        <taxon>rosids</taxon>
        <taxon>fabids</taxon>
        <taxon>Fabales</taxon>
        <taxon>Fabaceae</taxon>
        <taxon>Cercidoideae</taxon>
        <taxon>Cercideae</taxon>
        <taxon>Bauhiniinae</taxon>
        <taxon>Bauhinia</taxon>
    </lineage>
</organism>